<dbReference type="Proteomes" id="UP000499080">
    <property type="component" value="Unassembled WGS sequence"/>
</dbReference>
<accession>A0A4Y2EER3</accession>
<proteinExistence type="predicted"/>
<sequence>MPFVPSLFFSYPFKSKNYAGHSWRFQRALSLLFGPPIPHPHTADFRISIIVARSQSRQNLCLAATLAARPSKESDFNYSEFHQLNPFEPISIGF</sequence>
<dbReference type="EMBL" id="BGPR01000583">
    <property type="protein sequence ID" value="GBM27361.1"/>
    <property type="molecule type" value="Genomic_DNA"/>
</dbReference>
<reference evidence="1 2" key="1">
    <citation type="journal article" date="2019" name="Sci. Rep.">
        <title>Orb-weaving spider Araneus ventricosus genome elucidates the spidroin gene catalogue.</title>
        <authorList>
            <person name="Kono N."/>
            <person name="Nakamura H."/>
            <person name="Ohtoshi R."/>
            <person name="Moran D.A.P."/>
            <person name="Shinohara A."/>
            <person name="Yoshida Y."/>
            <person name="Fujiwara M."/>
            <person name="Mori M."/>
            <person name="Tomita M."/>
            <person name="Arakawa K."/>
        </authorList>
    </citation>
    <scope>NUCLEOTIDE SEQUENCE [LARGE SCALE GENOMIC DNA]</scope>
</reference>
<protein>
    <submittedName>
        <fullName evidence="1">Uncharacterized protein</fullName>
    </submittedName>
</protein>
<comment type="caution">
    <text evidence="1">The sequence shown here is derived from an EMBL/GenBank/DDBJ whole genome shotgun (WGS) entry which is preliminary data.</text>
</comment>
<name>A0A4Y2EER3_ARAVE</name>
<keyword evidence="2" id="KW-1185">Reference proteome</keyword>
<organism evidence="1 2">
    <name type="scientific">Araneus ventricosus</name>
    <name type="common">Orbweaver spider</name>
    <name type="synonym">Epeira ventricosa</name>
    <dbReference type="NCBI Taxonomy" id="182803"/>
    <lineage>
        <taxon>Eukaryota</taxon>
        <taxon>Metazoa</taxon>
        <taxon>Ecdysozoa</taxon>
        <taxon>Arthropoda</taxon>
        <taxon>Chelicerata</taxon>
        <taxon>Arachnida</taxon>
        <taxon>Araneae</taxon>
        <taxon>Araneomorphae</taxon>
        <taxon>Entelegynae</taxon>
        <taxon>Araneoidea</taxon>
        <taxon>Araneidae</taxon>
        <taxon>Araneus</taxon>
    </lineage>
</organism>
<evidence type="ECO:0000313" key="2">
    <source>
        <dbReference type="Proteomes" id="UP000499080"/>
    </source>
</evidence>
<gene>
    <name evidence="1" type="ORF">AVEN_120949_1</name>
</gene>
<evidence type="ECO:0000313" key="1">
    <source>
        <dbReference type="EMBL" id="GBM27361.1"/>
    </source>
</evidence>
<dbReference type="AlphaFoldDB" id="A0A4Y2EER3"/>